<dbReference type="Gramene" id="PRQ31520">
    <property type="protein sequence ID" value="PRQ31520"/>
    <property type="gene ID" value="RchiOBHm_Chr5g0036381"/>
</dbReference>
<comment type="caution">
    <text evidence="1">The sequence shown here is derived from an EMBL/GenBank/DDBJ whole genome shotgun (WGS) entry which is preliminary data.</text>
</comment>
<evidence type="ECO:0000313" key="1">
    <source>
        <dbReference type="EMBL" id="PRQ31520.1"/>
    </source>
</evidence>
<dbReference type="EMBL" id="PDCK01000043">
    <property type="protein sequence ID" value="PRQ31520.1"/>
    <property type="molecule type" value="Genomic_DNA"/>
</dbReference>
<sequence>MIPSQQALHNWSLEKVKKVVSCSCVVVKVKFVSCSCVVVKVSQGTVIARGPFGTVYHGL</sequence>
<gene>
    <name evidence="1" type="ORF">RchiOBHm_Chr5g0036381</name>
</gene>
<evidence type="ECO:0000313" key="2">
    <source>
        <dbReference type="Proteomes" id="UP000238479"/>
    </source>
</evidence>
<keyword evidence="2" id="KW-1185">Reference proteome</keyword>
<dbReference type="Proteomes" id="UP000238479">
    <property type="component" value="Chromosome 5"/>
</dbReference>
<proteinExistence type="predicted"/>
<reference evidence="1 2" key="1">
    <citation type="journal article" date="2018" name="Nat. Genet.">
        <title>The Rosa genome provides new insights in the design of modern roses.</title>
        <authorList>
            <person name="Bendahmane M."/>
        </authorList>
    </citation>
    <scope>NUCLEOTIDE SEQUENCE [LARGE SCALE GENOMIC DNA]</scope>
    <source>
        <strain evidence="2">cv. Old Blush</strain>
    </source>
</reference>
<name>A0A2P6QBG2_ROSCH</name>
<protein>
    <submittedName>
        <fullName evidence="1">Uncharacterized protein</fullName>
    </submittedName>
</protein>
<dbReference type="AlphaFoldDB" id="A0A2P6QBG2"/>
<accession>A0A2P6QBG2</accession>
<organism evidence="1 2">
    <name type="scientific">Rosa chinensis</name>
    <name type="common">China rose</name>
    <dbReference type="NCBI Taxonomy" id="74649"/>
    <lineage>
        <taxon>Eukaryota</taxon>
        <taxon>Viridiplantae</taxon>
        <taxon>Streptophyta</taxon>
        <taxon>Embryophyta</taxon>
        <taxon>Tracheophyta</taxon>
        <taxon>Spermatophyta</taxon>
        <taxon>Magnoliopsida</taxon>
        <taxon>eudicotyledons</taxon>
        <taxon>Gunneridae</taxon>
        <taxon>Pentapetalae</taxon>
        <taxon>rosids</taxon>
        <taxon>fabids</taxon>
        <taxon>Rosales</taxon>
        <taxon>Rosaceae</taxon>
        <taxon>Rosoideae</taxon>
        <taxon>Rosoideae incertae sedis</taxon>
        <taxon>Rosa</taxon>
    </lineage>
</organism>